<dbReference type="AlphaFoldDB" id="A0A2J8A7T9"/>
<dbReference type="EMBL" id="PGGS01000124">
    <property type="protein sequence ID" value="PNH08550.1"/>
    <property type="molecule type" value="Genomic_DNA"/>
</dbReference>
<sequence length="265" mass="27093">MPGKLQTPMYHVYGLHGEVQDLPLALGLDNDGAGGAVVDAALQLALVAVHHDAPRLGGLRGRGSGAVVRVMRGGSPWAAPDEADAAAAEGPTPGVASSPVQITAAACTAMSTAAPAVANEERSQWWSTPRKAFLPWNSYTGSASCCTIPASKGAYGTFQSRTVASVLAETHVSPSGANEMPFTAAVCPTSRRSTRSAGTSQMRISPSAAPAMMLFTSLGLRARQVTPSSCGSAAMKGFANTRSSLTALSARVYSCAFSNWCSSGS</sequence>
<evidence type="ECO:0000313" key="1">
    <source>
        <dbReference type="EMBL" id="PNH08550.1"/>
    </source>
</evidence>
<reference evidence="1 2" key="1">
    <citation type="journal article" date="2017" name="Mol. Biol. Evol.">
        <title>The 4-celled Tetrabaena socialis nuclear genome reveals the essential components for genetic control of cell number at the origin of multicellularity in the volvocine lineage.</title>
        <authorList>
            <person name="Featherston J."/>
            <person name="Arakaki Y."/>
            <person name="Hanschen E.R."/>
            <person name="Ferris P.J."/>
            <person name="Michod R.E."/>
            <person name="Olson B.J.S.C."/>
            <person name="Nozaki H."/>
            <person name="Durand P.M."/>
        </authorList>
    </citation>
    <scope>NUCLEOTIDE SEQUENCE [LARGE SCALE GENOMIC DNA]</scope>
    <source>
        <strain evidence="1 2">NIES-571</strain>
    </source>
</reference>
<evidence type="ECO:0000313" key="2">
    <source>
        <dbReference type="Proteomes" id="UP000236333"/>
    </source>
</evidence>
<proteinExistence type="predicted"/>
<organism evidence="1 2">
    <name type="scientific">Tetrabaena socialis</name>
    <dbReference type="NCBI Taxonomy" id="47790"/>
    <lineage>
        <taxon>Eukaryota</taxon>
        <taxon>Viridiplantae</taxon>
        <taxon>Chlorophyta</taxon>
        <taxon>core chlorophytes</taxon>
        <taxon>Chlorophyceae</taxon>
        <taxon>CS clade</taxon>
        <taxon>Chlamydomonadales</taxon>
        <taxon>Tetrabaenaceae</taxon>
        <taxon>Tetrabaena</taxon>
    </lineage>
</organism>
<accession>A0A2J8A7T9</accession>
<keyword evidence="2" id="KW-1185">Reference proteome</keyword>
<gene>
    <name evidence="1" type="ORF">TSOC_004886</name>
</gene>
<comment type="caution">
    <text evidence="1">The sequence shown here is derived from an EMBL/GenBank/DDBJ whole genome shotgun (WGS) entry which is preliminary data.</text>
</comment>
<name>A0A2J8A7T9_9CHLO</name>
<protein>
    <submittedName>
        <fullName evidence="1">Uncharacterized protein</fullName>
    </submittedName>
</protein>
<dbReference type="Proteomes" id="UP000236333">
    <property type="component" value="Unassembled WGS sequence"/>
</dbReference>